<keyword evidence="3" id="KW-1185">Reference proteome</keyword>
<dbReference type="Proteomes" id="UP000696280">
    <property type="component" value="Unassembled WGS sequence"/>
</dbReference>
<feature type="region of interest" description="Disordered" evidence="1">
    <location>
        <begin position="482"/>
        <end position="527"/>
    </location>
</feature>
<dbReference type="AlphaFoldDB" id="A0A9N9L8S1"/>
<reference evidence="2" key="1">
    <citation type="submission" date="2021-07" db="EMBL/GenBank/DDBJ databases">
        <authorList>
            <person name="Durling M."/>
        </authorList>
    </citation>
    <scope>NUCLEOTIDE SEQUENCE</scope>
</reference>
<dbReference type="EMBL" id="CAJVRL010000087">
    <property type="protein sequence ID" value="CAG8959037.1"/>
    <property type="molecule type" value="Genomic_DNA"/>
</dbReference>
<sequence>MAQEFLPKVWTEVQQRIDTCNIVREVLGHFALESIGQTSRASSFNFIVWVKVIFDLQRTYLQSSKPSDETLSYLLPPQILLKLIQHVLEKRNGLRHIDANNYRARRYFAAQTLLSGVRALQLRGMEDLLAELEWIDPIKPMVREWLKEIKEGPEEFILNKCYRGLNQMRRGPNPGSVWNKPACDVCELRDDAADLYPALTKRMLKDLTSQLSQAEINTDLQDAFWARFDIMWAVEAGYIQWRADILGNKDVSNEDCQAGSLIQVFEEITPERYAMFVLKHTWHNRRHGWDHSESRDDDPVSPEIDEALSSFYDFLRHRRGKLLGSNSEIKNLSTDLDQNIEAWIRTASSYGEYEDIRAGAEPLSTGYILSCPMLHVVPEHQLRSLIGEESDHIFRNPGLLDIPDYPIYCPRCPQRQLKTVIRHARRIDPLNSMSNQLKHLVEASIPPQESNAREQLILWRQNKAHWPSYKDHKLEIVPARTSNDIPPHVLRTPSSSNPQPSSPSSSVFPSPIRISSDVDDSASTKTTNTSARLKVGALFKNRRKSSTISKESALEATTKRDVLKSYCFSSDGKMLILWNSRSTHVYCSVIPTTDGPESVMMWEWFKFETKSAYVDLVAGGEQRVAVISKENKLYRLLIFSMSAPPNSEPMLERSLPRDKKLITRSISMSSDGKIVAVGADKEVLVYDVDKCINDTSLEPRVIKLSGMDVASQCLSFNEENLVIATRCWSGVNCVNCVNELVLYDLPTSQEVQRFKTKPTPFIATDVGLSAVFYDHTRREFILTGCINKGYGNVYSRRGNSAIYWPPESSKIQAAVACPSQSQYLLLGSSGGVYSVDLSDERSRKRPSKFEWEYKVSPPEYASQFVALAASKDDRIYFFRIEKEEMILEVIQGKNSPARRKEILGPLISDL</sequence>
<organism evidence="2 3">
    <name type="scientific">Hymenoscyphus fraxineus</name>
    <dbReference type="NCBI Taxonomy" id="746836"/>
    <lineage>
        <taxon>Eukaryota</taxon>
        <taxon>Fungi</taxon>
        <taxon>Dikarya</taxon>
        <taxon>Ascomycota</taxon>
        <taxon>Pezizomycotina</taxon>
        <taxon>Leotiomycetes</taxon>
        <taxon>Helotiales</taxon>
        <taxon>Helotiaceae</taxon>
        <taxon>Hymenoscyphus</taxon>
    </lineage>
</organism>
<evidence type="ECO:0000313" key="3">
    <source>
        <dbReference type="Proteomes" id="UP000696280"/>
    </source>
</evidence>
<dbReference type="OrthoDB" id="5411560at2759"/>
<dbReference type="SUPFAM" id="SSF50978">
    <property type="entry name" value="WD40 repeat-like"/>
    <property type="match status" value="1"/>
</dbReference>
<feature type="compositionally biased region" description="Low complexity" evidence="1">
    <location>
        <begin position="493"/>
        <end position="515"/>
    </location>
</feature>
<evidence type="ECO:0000313" key="2">
    <source>
        <dbReference type="EMBL" id="CAG8959037.1"/>
    </source>
</evidence>
<dbReference type="InterPro" id="IPR036322">
    <property type="entry name" value="WD40_repeat_dom_sf"/>
</dbReference>
<evidence type="ECO:0000256" key="1">
    <source>
        <dbReference type="SAM" id="MobiDB-lite"/>
    </source>
</evidence>
<name>A0A9N9L8S1_9HELO</name>
<protein>
    <recommendedName>
        <fullName evidence="4">WD40 repeat-like protein</fullName>
    </recommendedName>
</protein>
<dbReference type="InterPro" id="IPR015943">
    <property type="entry name" value="WD40/YVTN_repeat-like_dom_sf"/>
</dbReference>
<gene>
    <name evidence="2" type="ORF">HYFRA_00012198</name>
</gene>
<comment type="caution">
    <text evidence="2">The sequence shown here is derived from an EMBL/GenBank/DDBJ whole genome shotgun (WGS) entry which is preliminary data.</text>
</comment>
<dbReference type="Gene3D" id="2.130.10.10">
    <property type="entry name" value="YVTN repeat-like/Quinoprotein amine dehydrogenase"/>
    <property type="match status" value="1"/>
</dbReference>
<accession>A0A9N9L8S1</accession>
<evidence type="ECO:0008006" key="4">
    <source>
        <dbReference type="Google" id="ProtNLM"/>
    </source>
</evidence>
<proteinExistence type="predicted"/>